<dbReference type="SMART" id="SM00382">
    <property type="entry name" value="AAA"/>
    <property type="match status" value="2"/>
</dbReference>
<evidence type="ECO:0000256" key="2">
    <source>
        <dbReference type="ARBA" id="ARBA00022737"/>
    </source>
</evidence>
<evidence type="ECO:0000259" key="10">
    <source>
        <dbReference type="PROSITE" id="PS50893"/>
    </source>
</evidence>
<feature type="compositionally biased region" description="Basic and acidic residues" evidence="9">
    <location>
        <begin position="538"/>
        <end position="552"/>
    </location>
</feature>
<dbReference type="InterPro" id="IPR027417">
    <property type="entry name" value="P-loop_NTPase"/>
</dbReference>
<dbReference type="GO" id="GO:0003677">
    <property type="term" value="F:DNA binding"/>
    <property type="evidence" value="ECO:0007669"/>
    <property type="project" value="UniProtKB-KW"/>
</dbReference>
<dbReference type="AlphaFoldDB" id="A0A381ZMP6"/>
<dbReference type="PANTHER" id="PTHR42855:SF1">
    <property type="entry name" value="ABC TRANSPORTER DOMAIN-CONTAINING PROTEIN"/>
    <property type="match status" value="1"/>
</dbReference>
<feature type="region of interest" description="Disordered" evidence="9">
    <location>
        <begin position="535"/>
        <end position="567"/>
    </location>
</feature>
<evidence type="ECO:0000256" key="7">
    <source>
        <dbReference type="ARBA" id="ARBA00023125"/>
    </source>
</evidence>
<keyword evidence="4" id="KW-0227">DNA damage</keyword>
<keyword evidence="7" id="KW-0238">DNA-binding</keyword>
<dbReference type="InterPro" id="IPR032781">
    <property type="entry name" value="ABC_tran_Xtn"/>
</dbReference>
<accession>A0A381ZMP6</accession>
<keyword evidence="1" id="KW-0963">Cytoplasm</keyword>
<keyword evidence="2" id="KW-0677">Repeat</keyword>
<dbReference type="FunFam" id="3.40.50.300:FF:000309">
    <property type="entry name" value="ABC transporter ATP-binding protein"/>
    <property type="match status" value="1"/>
</dbReference>
<feature type="non-terminal residue" evidence="11">
    <location>
        <position position="567"/>
    </location>
</feature>
<dbReference type="EMBL" id="UINC01021838">
    <property type="protein sequence ID" value="SVA90241.1"/>
    <property type="molecule type" value="Genomic_DNA"/>
</dbReference>
<evidence type="ECO:0000256" key="5">
    <source>
        <dbReference type="ARBA" id="ARBA00022801"/>
    </source>
</evidence>
<feature type="domain" description="ABC transporter" evidence="10">
    <location>
        <begin position="319"/>
        <end position="536"/>
    </location>
</feature>
<keyword evidence="5" id="KW-0378">Hydrolase</keyword>
<dbReference type="CDD" id="cd03221">
    <property type="entry name" value="ABCF_EF-3"/>
    <property type="match status" value="2"/>
</dbReference>
<dbReference type="FunFam" id="3.40.50.300:FF:000011">
    <property type="entry name" value="Putative ABC transporter ATP-binding component"/>
    <property type="match status" value="1"/>
</dbReference>
<feature type="domain" description="ABC transporter" evidence="10">
    <location>
        <begin position="4"/>
        <end position="252"/>
    </location>
</feature>
<dbReference type="GO" id="GO:0005524">
    <property type="term" value="F:ATP binding"/>
    <property type="evidence" value="ECO:0007669"/>
    <property type="project" value="UniProtKB-KW"/>
</dbReference>
<evidence type="ECO:0000313" key="11">
    <source>
        <dbReference type="EMBL" id="SVA90241.1"/>
    </source>
</evidence>
<keyword evidence="3" id="KW-0547">Nucleotide-binding</keyword>
<dbReference type="Pfam" id="PF00005">
    <property type="entry name" value="ABC_tran"/>
    <property type="match status" value="2"/>
</dbReference>
<dbReference type="InterPro" id="IPR003593">
    <property type="entry name" value="AAA+_ATPase"/>
</dbReference>
<dbReference type="PANTHER" id="PTHR42855">
    <property type="entry name" value="ABC TRANSPORTER ATP-BINDING SUBUNIT"/>
    <property type="match status" value="1"/>
</dbReference>
<evidence type="ECO:0000256" key="3">
    <source>
        <dbReference type="ARBA" id="ARBA00022741"/>
    </source>
</evidence>
<dbReference type="GO" id="GO:0006281">
    <property type="term" value="P:DNA repair"/>
    <property type="evidence" value="ECO:0007669"/>
    <property type="project" value="UniProtKB-KW"/>
</dbReference>
<dbReference type="PROSITE" id="PS00211">
    <property type="entry name" value="ABC_TRANSPORTER_1"/>
    <property type="match status" value="2"/>
</dbReference>
<evidence type="ECO:0000256" key="9">
    <source>
        <dbReference type="SAM" id="MobiDB-lite"/>
    </source>
</evidence>
<protein>
    <recommendedName>
        <fullName evidence="10">ABC transporter domain-containing protein</fullName>
    </recommendedName>
</protein>
<dbReference type="InterPro" id="IPR043686">
    <property type="entry name" value="Uup"/>
</dbReference>
<dbReference type="InterPro" id="IPR051309">
    <property type="entry name" value="ABCF_ATPase"/>
</dbReference>
<keyword evidence="6" id="KW-0067">ATP-binding</keyword>
<dbReference type="GO" id="GO:0016887">
    <property type="term" value="F:ATP hydrolysis activity"/>
    <property type="evidence" value="ECO:0007669"/>
    <property type="project" value="InterPro"/>
</dbReference>
<reference evidence="11" key="1">
    <citation type="submission" date="2018-05" db="EMBL/GenBank/DDBJ databases">
        <authorList>
            <person name="Lanie J.A."/>
            <person name="Ng W.-L."/>
            <person name="Kazmierczak K.M."/>
            <person name="Andrzejewski T.M."/>
            <person name="Davidsen T.M."/>
            <person name="Wayne K.J."/>
            <person name="Tettelin H."/>
            <person name="Glass J.I."/>
            <person name="Rusch D."/>
            <person name="Podicherti R."/>
            <person name="Tsui H.-C.T."/>
            <person name="Winkler M.E."/>
        </authorList>
    </citation>
    <scope>NUCLEOTIDE SEQUENCE</scope>
</reference>
<organism evidence="11">
    <name type="scientific">marine metagenome</name>
    <dbReference type="NCBI Taxonomy" id="408172"/>
    <lineage>
        <taxon>unclassified sequences</taxon>
        <taxon>metagenomes</taxon>
        <taxon>ecological metagenomes</taxon>
    </lineage>
</organism>
<gene>
    <name evidence="11" type="ORF">METZ01_LOCUS143095</name>
</gene>
<dbReference type="PROSITE" id="PS50893">
    <property type="entry name" value="ABC_TRANSPORTER_2"/>
    <property type="match status" value="2"/>
</dbReference>
<dbReference type="InterPro" id="IPR003439">
    <property type="entry name" value="ABC_transporter-like_ATP-bd"/>
</dbReference>
<name>A0A381ZMP6_9ZZZZ</name>
<evidence type="ECO:0000256" key="1">
    <source>
        <dbReference type="ARBA" id="ARBA00022490"/>
    </source>
</evidence>
<evidence type="ECO:0000256" key="4">
    <source>
        <dbReference type="ARBA" id="ARBA00022763"/>
    </source>
</evidence>
<dbReference type="SUPFAM" id="SSF52540">
    <property type="entry name" value="P-loop containing nucleoside triphosphate hydrolases"/>
    <property type="match status" value="2"/>
</dbReference>
<keyword evidence="8" id="KW-0234">DNA repair</keyword>
<evidence type="ECO:0000256" key="6">
    <source>
        <dbReference type="ARBA" id="ARBA00022840"/>
    </source>
</evidence>
<proteinExistence type="inferred from homology"/>
<dbReference type="InterPro" id="IPR017871">
    <property type="entry name" value="ABC_transporter-like_CS"/>
</dbReference>
<sequence>MPLITFDEVSLEFGDQLILNNVGLVLENGERVCLIGRNGEGKSTLMNIITGKVEADSGEIVKQSHLRVSQLEQGLPQERDITVKDYVAEGLQHLQILLDDYETLSAKPIENNPNGLRELEGLQQQIEAEGGWNIDQRVETIISELNLPTKLNLNQLSGGWRRRVALGKALASNPQLLLLDEPTNHLDLNTIQWLENRILNFKGVILFITHDRVFLQRLATRIIELDRGKLSSWPGTYHNYLINKEKALEDETKANALFDKRLNEEEVWIRQGIKARRTRNEGRVRSLMAMRVEVSKRLKPQSKARIHIEEAEQSGRKVIEAYNICHSYSEEPLINKLSLKVMRGDRIGLVGNNGVGKSTLLKIILGEITPDAGTVKVGTNLKIAYFDQLRRSLDPEKTVAQIIGDGSDYIKLNGKLRHVIGYLRGFLFSAKRAMTKVKVLSGGEKNRVILAKLLTRPSNLLVLDEPTNDLDIETLEVLEDKLLEYQGTLIIVTHDREFLDNVVSSILVFEDSGIIQNYAGGFSDWHRRGIQLAETDNPDTKKPVVEKTENKKNTNKLSAAVIPDKRP</sequence>
<dbReference type="Gene3D" id="3.40.50.300">
    <property type="entry name" value="P-loop containing nucleotide triphosphate hydrolases"/>
    <property type="match status" value="2"/>
</dbReference>
<dbReference type="HAMAP" id="MF_00848">
    <property type="entry name" value="Uup"/>
    <property type="match status" value="1"/>
</dbReference>
<dbReference type="Pfam" id="PF12848">
    <property type="entry name" value="ABC_tran_Xtn"/>
    <property type="match status" value="1"/>
</dbReference>
<evidence type="ECO:0000256" key="8">
    <source>
        <dbReference type="ARBA" id="ARBA00023204"/>
    </source>
</evidence>